<feature type="region of interest" description="Disordered" evidence="1">
    <location>
        <begin position="1045"/>
        <end position="1077"/>
    </location>
</feature>
<feature type="compositionally biased region" description="Polar residues" evidence="1">
    <location>
        <begin position="204"/>
        <end position="214"/>
    </location>
</feature>
<proteinExistence type="predicted"/>
<feature type="region of interest" description="Disordered" evidence="1">
    <location>
        <begin position="1185"/>
        <end position="1275"/>
    </location>
</feature>
<feature type="compositionally biased region" description="Basic residues" evidence="1">
    <location>
        <begin position="1302"/>
        <end position="1311"/>
    </location>
</feature>
<dbReference type="EMBL" id="BSDZ01000005">
    <property type="protein sequence ID" value="GLI60220.1"/>
    <property type="molecule type" value="Genomic_DNA"/>
</dbReference>
<evidence type="ECO:0000256" key="1">
    <source>
        <dbReference type="SAM" id="MobiDB-lite"/>
    </source>
</evidence>
<gene>
    <name evidence="2" type="ORF">VaNZ11_002306</name>
</gene>
<keyword evidence="3" id="KW-1185">Reference proteome</keyword>
<feature type="compositionally biased region" description="Polar residues" evidence="1">
    <location>
        <begin position="356"/>
        <end position="374"/>
    </location>
</feature>
<evidence type="ECO:0000313" key="3">
    <source>
        <dbReference type="Proteomes" id="UP001165090"/>
    </source>
</evidence>
<feature type="region of interest" description="Disordered" evidence="1">
    <location>
        <begin position="1289"/>
        <end position="1318"/>
    </location>
</feature>
<comment type="caution">
    <text evidence="2">The sequence shown here is derived from an EMBL/GenBank/DDBJ whole genome shotgun (WGS) entry which is preliminary data.</text>
</comment>
<feature type="region of interest" description="Disordered" evidence="1">
    <location>
        <begin position="1416"/>
        <end position="1437"/>
    </location>
</feature>
<feature type="compositionally biased region" description="Pro residues" evidence="1">
    <location>
        <begin position="335"/>
        <end position="346"/>
    </location>
</feature>
<dbReference type="Proteomes" id="UP001165090">
    <property type="component" value="Unassembled WGS sequence"/>
</dbReference>
<feature type="region of interest" description="Disordered" evidence="1">
    <location>
        <begin position="676"/>
        <end position="696"/>
    </location>
</feature>
<organism evidence="2 3">
    <name type="scientific">Volvox africanus</name>
    <dbReference type="NCBI Taxonomy" id="51714"/>
    <lineage>
        <taxon>Eukaryota</taxon>
        <taxon>Viridiplantae</taxon>
        <taxon>Chlorophyta</taxon>
        <taxon>core chlorophytes</taxon>
        <taxon>Chlorophyceae</taxon>
        <taxon>CS clade</taxon>
        <taxon>Chlamydomonadales</taxon>
        <taxon>Volvocaceae</taxon>
        <taxon>Volvox</taxon>
    </lineage>
</organism>
<feature type="compositionally biased region" description="Gly residues" evidence="1">
    <location>
        <begin position="537"/>
        <end position="556"/>
    </location>
</feature>
<feature type="region of interest" description="Disordered" evidence="1">
    <location>
        <begin position="72"/>
        <end position="165"/>
    </location>
</feature>
<accession>A0ABQ5RRM8</accession>
<feature type="region of interest" description="Disordered" evidence="1">
    <location>
        <begin position="748"/>
        <end position="775"/>
    </location>
</feature>
<feature type="region of interest" description="Disordered" evidence="1">
    <location>
        <begin position="527"/>
        <end position="560"/>
    </location>
</feature>
<feature type="region of interest" description="Disordered" evidence="1">
    <location>
        <begin position="897"/>
        <end position="916"/>
    </location>
</feature>
<sequence>MWKEVSSSFLQTRRFSSRIRGSYPFRTRARCTASLLDDLSTPRRLAAARAMENSHPDHYKSDIVFDAGLPQRGRRGRLATPTRDISDRLLEERPRKHQGPSIPQTVAQNLASLHHRGSCSQPGPDPLSQAQTHQYPVKAARSSPLTARHKDPGHLSSPISPQRSNLEVDDTAMDGAAHLPEHPTWGIDGFSTSTENIRRAAATALSQTKQQQRSGGVLTPSPPPLVPSPMGGGMGPPADSVMSGWTLAGGQPQMNSVYRLIRKKELQHNYQHLRHSHQYVKVVGAGDSDDGGGESQRSVPGVPVPLRQRQPVRGSHGNRDVSPRLGDVHRHRQVPPVPPKLPPQPQPARLGDAQHGQRQGDASTSESHLGSRSEISPYPPPAPASAAATPPLVVPFTSGHAAVDRVVRIRQIEMQRRQRRWNMDGVGVGDGSGGVAAAGIDSDREYSSRQANGRSPAGVGTRPTAASSPTYMAPMTREGVWAIDKVPTALLGGRAGAVWGHGWNEGRPNGSGGIGGVGDKDVIEVMLASPSGDGDGDGGSGGGSERGGSSRGGNDGEGNSVSSLLRETLISDLSLLNPVYRMIRKHELLQRHPHPGASKGLSSCNPTAAGASSSPFMSSPASSIDPWATDDFADVMLGGLMLAPPLPAPSASDLESTSESGSGSISGFGFAEALSGTTNSSRHATTDTAGAVPEPGRLNPVLRLIRKKQLQRRLRLRGRLGPEVPILAAAPLSSLPTAGASVSVAAADGSGDGAKSHASRPLGGSRTGSGSSYSGDTAAEATAWEIGPEDAVGGRAVLNPVYRLIRKKQLQCKRASREASAAAAAAAVDNSGSRSGSPGADEAANLPPFSVVKVAGNEATTWLPRRAPFFDLGLGDNLYGSFRSPASTLADALDPMDARSGYGSQPGSGSQSDSMAASRNELGVVIQIDNAEAAVAAAEPREWPPPLLGSRVSDQLTSSMVGERPHMNHVYRLIRKKELQLRQRGVLPHAAPAAGPVEGSTSTAHRDDGAGGGGSAAADASITNGGSASVLLPLPLMAAARPAASVRPSSSSSGPPALLHPFDPVDDQDGGSVPGRGAVRVLTGYSRRLLMGRTYDEEQDEVYSDVGDDDEGTFWSATSEEDSWDELADDHEEALSSSRIAGIGLASLALGPCPEAKEMQPEAVVERGLRAGAVDMTEIHMASDAPEKPQGLVGQCRGWRRKQNGRRVTVSDEEGGEREETGLVVQDSGLAVRGEEHDGKESTVAAAAAEAENEDGGKGQSQQRRLHPSHEAIPTGSAVAATAMVTGSEDGLECTSTARQHATGRRGRGRRTSTGNDQDASLVVAGKALTVAAETNFVAAASITKIGSSSNGPQVNHGDGVFRADVSRGEALISPRRRRIEQLKASLRTKLLRLATTGPGPGAGVNMNRPLSLLSGAPSDLVSEPSQRHYHSAPLSPPASMQAAALAVPSIRNKESATSAETAAAGAGSWAGAIGAARGAAAPTTKDITYSTSITAASKAQASRSDAEPVEVNPEREVARDPAVAAAVTARPLPWQLARRGSAATRDSVSSIASVSSVGRSRFQIRRTGSAHRPPGLLRFLLETSPGPDGAEFSYGTQAALQSTRGLPDSSDGGDGVSSTAVRAPRQLFSGIAQLWDAVGLRVGPLPPALPHVDLDAMAATAATSVRDFAQLEKLLIQEGVSETTARRLSASWLVQSRGWEPENVVERLRGLQRVLAWPAPSSVPHARAHVSEGTGAVPLIDAQYTPVPECSHEAHQDKPGAGAAVDWPRAGAGGGRAAAATIITAESGIAVAAAAAAKQPNLLTRDPAVLETNLGMLATTLRMDRHGAQKLVRTWPSLLELRPESL</sequence>
<feature type="region of interest" description="Disordered" evidence="1">
    <location>
        <begin position="283"/>
        <end position="386"/>
    </location>
</feature>
<feature type="compositionally biased region" description="Basic and acidic residues" evidence="1">
    <location>
        <begin position="317"/>
        <end position="328"/>
    </location>
</feature>
<feature type="region of interest" description="Disordered" evidence="1">
    <location>
        <begin position="1497"/>
        <end position="1523"/>
    </location>
</feature>
<evidence type="ECO:0000313" key="2">
    <source>
        <dbReference type="EMBL" id="GLI60220.1"/>
    </source>
</evidence>
<feature type="compositionally biased region" description="Low complexity" evidence="1">
    <location>
        <begin position="608"/>
        <end position="622"/>
    </location>
</feature>
<feature type="region of interest" description="Disordered" evidence="1">
    <location>
        <begin position="989"/>
        <end position="1018"/>
    </location>
</feature>
<feature type="compositionally biased region" description="Low complexity" evidence="1">
    <location>
        <begin position="1045"/>
        <end position="1059"/>
    </location>
</feature>
<feature type="compositionally biased region" description="Basic and acidic residues" evidence="1">
    <location>
        <begin position="84"/>
        <end position="94"/>
    </location>
</feature>
<feature type="region of interest" description="Disordered" evidence="1">
    <location>
        <begin position="203"/>
        <end position="237"/>
    </location>
</feature>
<name>A0ABQ5RRM8_9CHLO</name>
<feature type="region of interest" description="Disordered" evidence="1">
    <location>
        <begin position="447"/>
        <end position="471"/>
    </location>
</feature>
<feature type="region of interest" description="Disordered" evidence="1">
    <location>
        <begin position="591"/>
        <end position="622"/>
    </location>
</feature>
<feature type="compositionally biased region" description="Low complexity" evidence="1">
    <location>
        <begin position="900"/>
        <end position="914"/>
    </location>
</feature>
<feature type="compositionally biased region" description="Polar residues" evidence="1">
    <location>
        <begin position="676"/>
        <end position="688"/>
    </location>
</feature>
<reference evidence="2 3" key="1">
    <citation type="journal article" date="2023" name="IScience">
        <title>Expanded male sex-determining region conserved during the evolution of homothallism in the green alga Volvox.</title>
        <authorList>
            <person name="Yamamoto K."/>
            <person name="Matsuzaki R."/>
            <person name="Mahakham W."/>
            <person name="Heman W."/>
            <person name="Sekimoto H."/>
            <person name="Kawachi M."/>
            <person name="Minakuchi Y."/>
            <person name="Toyoda A."/>
            <person name="Nozaki H."/>
        </authorList>
    </citation>
    <scope>NUCLEOTIDE SEQUENCE [LARGE SCALE GENOMIC DNA]</scope>
    <source>
        <strain evidence="2 3">NIES-4468</strain>
    </source>
</reference>
<protein>
    <submittedName>
        <fullName evidence="2">Uncharacterized protein</fullName>
    </submittedName>
</protein>
<feature type="compositionally biased region" description="Polar residues" evidence="1">
    <location>
        <begin position="101"/>
        <end position="111"/>
    </location>
</feature>
<feature type="non-terminal residue" evidence="2">
    <location>
        <position position="1847"/>
    </location>
</feature>